<protein>
    <submittedName>
        <fullName evidence="2">Uncharacterized protein</fullName>
    </submittedName>
</protein>
<proteinExistence type="predicted"/>
<accession>A0A238XX69</accession>
<keyword evidence="3" id="KW-1185">Reference proteome</keyword>
<feature type="signal peptide" evidence="1">
    <location>
        <begin position="1"/>
        <end position="18"/>
    </location>
</feature>
<dbReference type="AlphaFoldDB" id="A0A238XX69"/>
<sequence length="220" mass="21887">MRPILTLVLILATQPAWAAVCDYRPSIIAGKAGAAARGGTGALVGAAGAGVRAAGAYTLQHPQTGLSMIGSAVSTATAASASMASGAGGALGTAAAIATAPVTILIAGATAVAMGGYEGACYLGDERITDIVQITAILQNLSDNSDPALFALIPWGASYTDGDGENVTADQARIRVGSAAGDAAFYNLADLYIVNSMLMNRDRGRDTAIGTVGLQVVDVE</sequence>
<dbReference type="Proteomes" id="UP000198417">
    <property type="component" value="Unassembled WGS sequence"/>
</dbReference>
<feature type="chain" id="PRO_5012263512" evidence="1">
    <location>
        <begin position="19"/>
        <end position="220"/>
    </location>
</feature>
<reference evidence="2 3" key="1">
    <citation type="submission" date="2017-06" db="EMBL/GenBank/DDBJ databases">
        <authorList>
            <person name="Kim H.J."/>
            <person name="Triplett B.A."/>
        </authorList>
    </citation>
    <scope>NUCLEOTIDE SEQUENCE [LARGE SCALE GENOMIC DNA]</scope>
    <source>
        <strain evidence="2 3">DSM 29052</strain>
    </source>
</reference>
<evidence type="ECO:0000256" key="1">
    <source>
        <dbReference type="SAM" id="SignalP"/>
    </source>
</evidence>
<gene>
    <name evidence="2" type="ORF">SAMN06265370_11372</name>
</gene>
<dbReference type="EMBL" id="FZNN01000013">
    <property type="protein sequence ID" value="SNR63101.1"/>
    <property type="molecule type" value="Genomic_DNA"/>
</dbReference>
<organism evidence="2 3">
    <name type="scientific">Puniceibacterium sediminis</name>
    <dbReference type="NCBI Taxonomy" id="1608407"/>
    <lineage>
        <taxon>Bacteria</taxon>
        <taxon>Pseudomonadati</taxon>
        <taxon>Pseudomonadota</taxon>
        <taxon>Alphaproteobacteria</taxon>
        <taxon>Rhodobacterales</taxon>
        <taxon>Paracoccaceae</taxon>
        <taxon>Puniceibacterium</taxon>
    </lineage>
</organism>
<evidence type="ECO:0000313" key="3">
    <source>
        <dbReference type="Proteomes" id="UP000198417"/>
    </source>
</evidence>
<evidence type="ECO:0000313" key="2">
    <source>
        <dbReference type="EMBL" id="SNR63101.1"/>
    </source>
</evidence>
<dbReference type="OrthoDB" id="7877072at2"/>
<name>A0A238XX69_9RHOB</name>
<keyword evidence="1" id="KW-0732">Signal</keyword>
<dbReference type="RefSeq" id="WP_089271637.1">
    <property type="nucleotide sequence ID" value="NZ_FZNN01000013.1"/>
</dbReference>